<dbReference type="PANTHER" id="PTHR39181">
    <property type="entry name" value="TYROSINE-PROTEIN PHOSPHATASE YWQE"/>
    <property type="match status" value="1"/>
</dbReference>
<sequence length="128" mass="14366">PVLAHPERLELFQNTPTILNEFVNRGMLTQFTAGSILGLFGKKAKTLTQRYLKEGLVHTFASDTHRPTGPRLPILSSAFNTVSNSYGKDIASKFFSENPKSIIDGSSNTGQFTIEMPKPNKNSYWKFW</sequence>
<organism evidence="2">
    <name type="scientific">marine metagenome</name>
    <dbReference type="NCBI Taxonomy" id="408172"/>
    <lineage>
        <taxon>unclassified sequences</taxon>
        <taxon>metagenomes</taxon>
        <taxon>ecological metagenomes</taxon>
    </lineage>
</organism>
<evidence type="ECO:0008006" key="3">
    <source>
        <dbReference type="Google" id="ProtNLM"/>
    </source>
</evidence>
<dbReference type="GO" id="GO:0004725">
    <property type="term" value="F:protein tyrosine phosphatase activity"/>
    <property type="evidence" value="ECO:0007669"/>
    <property type="project" value="InterPro"/>
</dbReference>
<dbReference type="GO" id="GO:0030145">
    <property type="term" value="F:manganese ion binding"/>
    <property type="evidence" value="ECO:0007669"/>
    <property type="project" value="InterPro"/>
</dbReference>
<proteinExistence type="predicted"/>
<reference evidence="2" key="1">
    <citation type="submission" date="2018-05" db="EMBL/GenBank/DDBJ databases">
        <authorList>
            <person name="Lanie J.A."/>
            <person name="Ng W.-L."/>
            <person name="Kazmierczak K.M."/>
            <person name="Andrzejewski T.M."/>
            <person name="Davidsen T.M."/>
            <person name="Wayne K.J."/>
            <person name="Tettelin H."/>
            <person name="Glass J.I."/>
            <person name="Rusch D."/>
            <person name="Podicherti R."/>
            <person name="Tsui H.-C.T."/>
            <person name="Winkler M.E."/>
        </authorList>
    </citation>
    <scope>NUCLEOTIDE SEQUENCE</scope>
</reference>
<name>A0A383F7S8_9ZZZZ</name>
<dbReference type="Gene3D" id="3.20.20.140">
    <property type="entry name" value="Metal-dependent hydrolases"/>
    <property type="match status" value="1"/>
</dbReference>
<dbReference type="PANTHER" id="PTHR39181:SF1">
    <property type="entry name" value="TYROSINE-PROTEIN PHOSPHATASE YWQE"/>
    <property type="match status" value="1"/>
</dbReference>
<dbReference type="Pfam" id="PF19567">
    <property type="entry name" value="CpsB_CapC"/>
    <property type="match status" value="1"/>
</dbReference>
<keyword evidence="1" id="KW-0378">Hydrolase</keyword>
<accession>A0A383F7S8</accession>
<dbReference type="EMBL" id="UINC01231761">
    <property type="protein sequence ID" value="SVE64435.1"/>
    <property type="molecule type" value="Genomic_DNA"/>
</dbReference>
<feature type="non-terminal residue" evidence="2">
    <location>
        <position position="1"/>
    </location>
</feature>
<gene>
    <name evidence="2" type="ORF">METZ01_LOCUS517289</name>
</gene>
<evidence type="ECO:0000313" key="2">
    <source>
        <dbReference type="EMBL" id="SVE64435.1"/>
    </source>
</evidence>
<dbReference type="InterPro" id="IPR016667">
    <property type="entry name" value="Caps_polysacc_synth_CpsB/CapC"/>
</dbReference>
<dbReference type="AlphaFoldDB" id="A0A383F7S8"/>
<evidence type="ECO:0000256" key="1">
    <source>
        <dbReference type="ARBA" id="ARBA00022801"/>
    </source>
</evidence>
<protein>
    <recommendedName>
        <fullName evidence="3">Protein-tyrosine-phosphatase</fullName>
    </recommendedName>
</protein>